<evidence type="ECO:0000256" key="2">
    <source>
        <dbReference type="ARBA" id="ARBA00010190"/>
    </source>
</evidence>
<evidence type="ECO:0000256" key="4">
    <source>
        <dbReference type="ARBA" id="ARBA00022741"/>
    </source>
</evidence>
<dbReference type="GO" id="GO:0004639">
    <property type="term" value="F:phosphoribosylaminoimidazolesuccinocarboxamide synthase activity"/>
    <property type="evidence" value="ECO:0007669"/>
    <property type="project" value="UniProtKB-UniRule"/>
</dbReference>
<dbReference type="GO" id="GO:0005524">
    <property type="term" value="F:ATP binding"/>
    <property type="evidence" value="ECO:0007669"/>
    <property type="project" value="UniProtKB-KW"/>
</dbReference>
<comment type="similarity">
    <text evidence="2 8">Belongs to the SAICAR synthetase family.</text>
</comment>
<evidence type="ECO:0000313" key="10">
    <source>
        <dbReference type="EMBL" id="MBC8361522.1"/>
    </source>
</evidence>
<dbReference type="PROSITE" id="PS01058">
    <property type="entry name" value="SAICAR_SYNTHETASE_2"/>
    <property type="match status" value="1"/>
</dbReference>
<evidence type="ECO:0000256" key="7">
    <source>
        <dbReference type="ARBA" id="ARBA00048475"/>
    </source>
</evidence>
<dbReference type="EC" id="6.3.2.6" evidence="8"/>
<evidence type="ECO:0000256" key="6">
    <source>
        <dbReference type="ARBA" id="ARBA00022840"/>
    </source>
</evidence>
<dbReference type="NCBIfam" id="NF010568">
    <property type="entry name" value="PRK13961.1"/>
    <property type="match status" value="1"/>
</dbReference>
<gene>
    <name evidence="8" type="primary">purC</name>
    <name evidence="10" type="ORF">H8E23_09000</name>
</gene>
<dbReference type="HAMAP" id="MF_00137">
    <property type="entry name" value="SAICAR_synth"/>
    <property type="match status" value="1"/>
</dbReference>
<keyword evidence="4 8" id="KW-0547">Nucleotide-binding</keyword>
<comment type="catalytic activity">
    <reaction evidence="7 8">
        <text>5-amino-1-(5-phospho-D-ribosyl)imidazole-4-carboxylate + L-aspartate + ATP = (2S)-2-[5-amino-1-(5-phospho-beta-D-ribosyl)imidazole-4-carboxamido]succinate + ADP + phosphate + 2 H(+)</text>
        <dbReference type="Rhea" id="RHEA:22628"/>
        <dbReference type="ChEBI" id="CHEBI:15378"/>
        <dbReference type="ChEBI" id="CHEBI:29991"/>
        <dbReference type="ChEBI" id="CHEBI:30616"/>
        <dbReference type="ChEBI" id="CHEBI:43474"/>
        <dbReference type="ChEBI" id="CHEBI:58443"/>
        <dbReference type="ChEBI" id="CHEBI:77657"/>
        <dbReference type="ChEBI" id="CHEBI:456216"/>
        <dbReference type="EC" id="6.3.2.6"/>
    </reaction>
</comment>
<protein>
    <recommendedName>
        <fullName evidence="8">Phosphoribosylaminoimidazole-succinocarboxamide synthase</fullName>
        <ecNumber evidence="8">6.3.2.6</ecNumber>
    </recommendedName>
    <alternativeName>
        <fullName evidence="8">SAICAR synthetase</fullName>
    </alternativeName>
</protein>
<dbReference type="InterPro" id="IPR001636">
    <property type="entry name" value="SAICAR_synth"/>
</dbReference>
<evidence type="ECO:0000256" key="3">
    <source>
        <dbReference type="ARBA" id="ARBA00022598"/>
    </source>
</evidence>
<dbReference type="PROSITE" id="PS01057">
    <property type="entry name" value="SAICAR_SYNTHETASE_1"/>
    <property type="match status" value="1"/>
</dbReference>
<dbReference type="Gene3D" id="3.30.470.20">
    <property type="entry name" value="ATP-grasp fold, B domain"/>
    <property type="match status" value="1"/>
</dbReference>
<reference evidence="10 11" key="1">
    <citation type="submission" date="2020-08" db="EMBL/GenBank/DDBJ databases">
        <title>Bridging the membrane lipid divide: bacteria of the FCB group superphylum have the potential to synthesize archaeal ether lipids.</title>
        <authorList>
            <person name="Villanueva L."/>
            <person name="Von Meijenfeldt F.A.B."/>
            <person name="Westbye A.B."/>
            <person name="Yadav S."/>
            <person name="Hopmans E.C."/>
            <person name="Dutilh B.E."/>
            <person name="Sinninghe Damste J.S."/>
        </authorList>
    </citation>
    <scope>NUCLEOTIDE SEQUENCE [LARGE SCALE GENOMIC DNA]</scope>
    <source>
        <strain evidence="10">NIOZ-UU30</strain>
    </source>
</reference>
<dbReference type="Proteomes" id="UP000603434">
    <property type="component" value="Unassembled WGS sequence"/>
</dbReference>
<evidence type="ECO:0000259" key="9">
    <source>
        <dbReference type="Pfam" id="PF01259"/>
    </source>
</evidence>
<evidence type="ECO:0000313" key="11">
    <source>
        <dbReference type="Proteomes" id="UP000603434"/>
    </source>
</evidence>
<dbReference type="SUPFAM" id="SSF56104">
    <property type="entry name" value="SAICAR synthase-like"/>
    <property type="match status" value="1"/>
</dbReference>
<keyword evidence="3 8" id="KW-0436">Ligase</keyword>
<dbReference type="GO" id="GO:0005737">
    <property type="term" value="C:cytoplasm"/>
    <property type="evidence" value="ECO:0007669"/>
    <property type="project" value="TreeGrafter"/>
</dbReference>
<feature type="domain" description="SAICAR synthetase/ADE2 N-terminal" evidence="9">
    <location>
        <begin position="16"/>
        <end position="266"/>
    </location>
</feature>
<organism evidence="10 11">
    <name type="scientific">Candidatus Desulfatibia profunda</name>
    <dbReference type="NCBI Taxonomy" id="2841695"/>
    <lineage>
        <taxon>Bacteria</taxon>
        <taxon>Pseudomonadati</taxon>
        <taxon>Thermodesulfobacteriota</taxon>
        <taxon>Desulfobacteria</taxon>
        <taxon>Desulfobacterales</taxon>
        <taxon>Desulfobacterales incertae sedis</taxon>
        <taxon>Candidatus Desulfatibia</taxon>
    </lineage>
</organism>
<proteinExistence type="inferred from homology"/>
<dbReference type="EMBL" id="JACNJH010000135">
    <property type="protein sequence ID" value="MBC8361522.1"/>
    <property type="molecule type" value="Genomic_DNA"/>
</dbReference>
<accession>A0A8J6TIW7</accession>
<evidence type="ECO:0000256" key="5">
    <source>
        <dbReference type="ARBA" id="ARBA00022755"/>
    </source>
</evidence>
<dbReference type="Pfam" id="PF01259">
    <property type="entry name" value="SAICAR_synt"/>
    <property type="match status" value="1"/>
</dbReference>
<evidence type="ECO:0000256" key="8">
    <source>
        <dbReference type="HAMAP-Rule" id="MF_00137"/>
    </source>
</evidence>
<dbReference type="PANTHER" id="PTHR43700:SF1">
    <property type="entry name" value="PHOSPHORIBOSYLAMINOIMIDAZOLE-SUCCINOCARBOXAMIDE SYNTHASE"/>
    <property type="match status" value="1"/>
</dbReference>
<dbReference type="InterPro" id="IPR018236">
    <property type="entry name" value="SAICAR_synthetase_CS"/>
</dbReference>
<evidence type="ECO:0000256" key="1">
    <source>
        <dbReference type="ARBA" id="ARBA00004672"/>
    </source>
</evidence>
<dbReference type="GO" id="GO:0006189">
    <property type="term" value="P:'de novo' IMP biosynthetic process"/>
    <property type="evidence" value="ECO:0007669"/>
    <property type="project" value="UniProtKB-UniRule"/>
</dbReference>
<sequence>MDQPVRETDFKKLHLLKRGKVRDIYDLGDMLLMVATDRISAFDVIMPDPIPDKGRILTRISLFWFNIMEPLVPNHLISSNVDGYPASCKPYADILRGRSMLVQKAKPLPIECVVRGYLSGSGWKEYQESGSICGIKLPQGLQESDKLPEPIFTPSTKAEIGQHDINIDFEAVGEKIGASLAEQVKTLSLAIYQKGARRAEEKGIIIADTKFEFGLAQDHIILIDEVLTPDSSRFWPKTSYRPGGPQDSFDKQYLRDYLISINWNQKPPGPALPENVIMNTRKKYLEALKQLTDNHAL</sequence>
<dbReference type="NCBIfam" id="TIGR00081">
    <property type="entry name" value="purC"/>
    <property type="match status" value="1"/>
</dbReference>
<dbReference type="FunFam" id="3.30.470.20:FF:000015">
    <property type="entry name" value="Phosphoribosylaminoimidazole-succinocarboxamide synthase"/>
    <property type="match status" value="1"/>
</dbReference>
<comment type="pathway">
    <text evidence="1 8">Purine metabolism; IMP biosynthesis via de novo pathway; 5-amino-1-(5-phospho-D-ribosyl)imidazole-4-carboxamide from 5-amino-1-(5-phospho-D-ribosyl)imidazole-4-carboxylate: step 1/2.</text>
</comment>
<dbReference type="InterPro" id="IPR028923">
    <property type="entry name" value="SAICAR_synt/ADE2_N"/>
</dbReference>
<keyword evidence="5 8" id="KW-0658">Purine biosynthesis</keyword>
<keyword evidence="6 8" id="KW-0067">ATP-binding</keyword>
<dbReference type="UniPathway" id="UPA00074">
    <property type="reaction ID" value="UER00131"/>
</dbReference>
<name>A0A8J6TIW7_9BACT</name>
<comment type="caution">
    <text evidence="10">The sequence shown here is derived from an EMBL/GenBank/DDBJ whole genome shotgun (WGS) entry which is preliminary data.</text>
</comment>
<dbReference type="PANTHER" id="PTHR43700">
    <property type="entry name" value="PHOSPHORIBOSYLAMINOIMIDAZOLE-SUCCINOCARBOXAMIDE SYNTHASE"/>
    <property type="match status" value="1"/>
</dbReference>
<dbReference type="CDD" id="cd01414">
    <property type="entry name" value="SAICAR_synt_Sc"/>
    <property type="match status" value="1"/>
</dbReference>
<dbReference type="AlphaFoldDB" id="A0A8J6TIW7"/>
<dbReference type="Gene3D" id="3.30.200.20">
    <property type="entry name" value="Phosphorylase Kinase, domain 1"/>
    <property type="match status" value="1"/>
</dbReference>